<dbReference type="InterPro" id="IPR036812">
    <property type="entry name" value="NAD(P)_OxRdtase_dom_sf"/>
</dbReference>
<protein>
    <recommendedName>
        <fullName evidence="1">NADP-dependent oxidoreductase domain-containing protein</fullName>
    </recommendedName>
</protein>
<dbReference type="SUPFAM" id="SSF51430">
    <property type="entry name" value="NAD(P)-linked oxidoreductase"/>
    <property type="match status" value="1"/>
</dbReference>
<evidence type="ECO:0000313" key="3">
    <source>
        <dbReference type="Proteomes" id="UP000240880"/>
    </source>
</evidence>
<dbReference type="GO" id="GO:0016491">
    <property type="term" value="F:oxidoreductase activity"/>
    <property type="evidence" value="ECO:0007669"/>
    <property type="project" value="InterPro"/>
</dbReference>
<reference evidence="2 3" key="1">
    <citation type="submission" date="2017-04" db="EMBL/GenBank/DDBJ databases">
        <title>Novel microbial lineages endemic to geothermal iron-oxide mats fill important gaps in the evolutionary history of Archaea.</title>
        <authorList>
            <person name="Jay Z.J."/>
            <person name="Beam J.P."/>
            <person name="Dlakic M."/>
            <person name="Rusch D.B."/>
            <person name="Kozubal M.A."/>
            <person name="Inskeep W.P."/>
        </authorList>
    </citation>
    <scope>NUCLEOTIDE SEQUENCE [LARGE SCALE GENOMIC DNA]</scope>
    <source>
        <strain evidence="2">OSP_D</strain>
    </source>
</reference>
<dbReference type="EMBL" id="NEXC01000010">
    <property type="protein sequence ID" value="PSN83973.1"/>
    <property type="molecule type" value="Genomic_DNA"/>
</dbReference>
<dbReference type="InterPro" id="IPR020471">
    <property type="entry name" value="AKR"/>
</dbReference>
<dbReference type="PROSITE" id="PS00062">
    <property type="entry name" value="ALDOKETO_REDUCTASE_2"/>
    <property type="match status" value="1"/>
</dbReference>
<evidence type="ECO:0000259" key="1">
    <source>
        <dbReference type="Pfam" id="PF00248"/>
    </source>
</evidence>
<comment type="caution">
    <text evidence="2">The sequence shown here is derived from an EMBL/GenBank/DDBJ whole genome shotgun (WGS) entry which is preliminary data.</text>
</comment>
<proteinExistence type="predicted"/>
<name>A0A2R6ACE2_9ARCH</name>
<accession>A0A2R6ACE2</accession>
<dbReference type="PIRSF" id="PIRSF000097">
    <property type="entry name" value="AKR"/>
    <property type="match status" value="1"/>
</dbReference>
<dbReference type="AlphaFoldDB" id="A0A2R6ACE2"/>
<dbReference type="PANTHER" id="PTHR43638:SF3">
    <property type="entry name" value="ALDEHYDE REDUCTASE"/>
    <property type="match status" value="1"/>
</dbReference>
<feature type="domain" description="NADP-dependent oxidoreductase" evidence="1">
    <location>
        <begin position="16"/>
        <end position="275"/>
    </location>
</feature>
<organism evidence="2 3">
    <name type="scientific">Candidatus Marsarchaeota G1 archaeon OSP_D</name>
    <dbReference type="NCBI Taxonomy" id="1978155"/>
    <lineage>
        <taxon>Archaea</taxon>
        <taxon>Candidatus Marsarchaeota</taxon>
        <taxon>Candidatus Marsarchaeota group 1</taxon>
    </lineage>
</organism>
<dbReference type="Gene3D" id="3.20.20.100">
    <property type="entry name" value="NADP-dependent oxidoreductase domain"/>
    <property type="match status" value="1"/>
</dbReference>
<dbReference type="InterPro" id="IPR018170">
    <property type="entry name" value="Aldo/ket_reductase_CS"/>
</dbReference>
<gene>
    <name evidence="2" type="ORF">B9Q01_02680</name>
</gene>
<dbReference type="Proteomes" id="UP000240880">
    <property type="component" value="Unassembled WGS sequence"/>
</dbReference>
<dbReference type="CDD" id="cd19072">
    <property type="entry name" value="AKR_AKR3F1-like"/>
    <property type="match status" value="1"/>
</dbReference>
<dbReference type="PRINTS" id="PR00069">
    <property type="entry name" value="ALDKETRDTASE"/>
</dbReference>
<dbReference type="InterPro" id="IPR023210">
    <property type="entry name" value="NADP_OxRdtase_dom"/>
</dbReference>
<dbReference type="Pfam" id="PF00248">
    <property type="entry name" value="Aldo_ket_red"/>
    <property type="match status" value="1"/>
</dbReference>
<evidence type="ECO:0000313" key="2">
    <source>
        <dbReference type="EMBL" id="PSN83973.1"/>
    </source>
</evidence>
<dbReference type="PANTHER" id="PTHR43638">
    <property type="entry name" value="OXIDOREDUCTASE, ALDO/KETO REDUCTASE FAMILY PROTEIN"/>
    <property type="match status" value="1"/>
</dbReference>
<sequence>MRKMVFGRTDEIVPVIGFGTWKIGGGWYSPDNSHDKEAIEAMRLAIELGSTFVDTAEAYGGGHTEELVGKALSKVENSEVFVATKVSPEHLHYDDVIKSCKASLNRLGVKQIDLYQVHWPNPSIPISETMRAFEYLVDKGFIRYIGVSNFSVELFEEAQSSLHKYEIQSNQVSYSFFDRKPERDGVLDYCKRNKVTLIAYSPLGKGKVSSDDPSLKKVDELAKKYEKTRAQILLSWLVHKGNVLPIPKAIKPEHIRENCEAGDLVLSESDYSLLD</sequence>